<sequence length="168" mass="20482">MKSEKPRNWEETVCYFERTKPEEYLLSLSDGTPPLPSKELLAIERARKEYRLPDSVITVLLDFLLKTNDFHFNTHLFYEVALLWSRKNIDNVRSAMSEARDEFKARRQWDFGEKKRHYSQLEEEIQDFKTYLCFKENASRDEKQEFEQFKKYMRSSVNEKLDYRRQDL</sequence>
<dbReference type="EMBL" id="FONT01000002">
    <property type="protein sequence ID" value="SFE60629.1"/>
    <property type="molecule type" value="Genomic_DNA"/>
</dbReference>
<keyword evidence="2" id="KW-1185">Reference proteome</keyword>
<evidence type="ECO:0000313" key="2">
    <source>
        <dbReference type="Proteomes" id="UP000199516"/>
    </source>
</evidence>
<organism evidence="1 2">
    <name type="scientific">Alteribacillus iranensis</name>
    <dbReference type="NCBI Taxonomy" id="930128"/>
    <lineage>
        <taxon>Bacteria</taxon>
        <taxon>Bacillati</taxon>
        <taxon>Bacillota</taxon>
        <taxon>Bacilli</taxon>
        <taxon>Bacillales</taxon>
        <taxon>Bacillaceae</taxon>
        <taxon>Alteribacillus</taxon>
    </lineage>
</organism>
<accession>A0A1I2BWX0</accession>
<dbReference type="STRING" id="930128.SAMN05192532_102556"/>
<gene>
    <name evidence="1" type="ORF">SAMN05192532_102556</name>
</gene>
<evidence type="ECO:0008006" key="3">
    <source>
        <dbReference type="Google" id="ProtNLM"/>
    </source>
</evidence>
<reference evidence="1 2" key="1">
    <citation type="submission" date="2016-10" db="EMBL/GenBank/DDBJ databases">
        <authorList>
            <person name="de Groot N.N."/>
        </authorList>
    </citation>
    <scope>NUCLEOTIDE SEQUENCE [LARGE SCALE GENOMIC DNA]</scope>
    <source>
        <strain evidence="1 2">DSM 23995</strain>
    </source>
</reference>
<proteinExistence type="predicted"/>
<dbReference type="RefSeq" id="WP_091659275.1">
    <property type="nucleotide sequence ID" value="NZ_FONT01000002.1"/>
</dbReference>
<protein>
    <recommendedName>
        <fullName evidence="3">Replication initiation and membrane attachment</fullName>
    </recommendedName>
</protein>
<name>A0A1I2BWX0_9BACI</name>
<evidence type="ECO:0000313" key="1">
    <source>
        <dbReference type="EMBL" id="SFE60629.1"/>
    </source>
</evidence>
<dbReference type="AlphaFoldDB" id="A0A1I2BWX0"/>
<dbReference type="Proteomes" id="UP000199516">
    <property type="component" value="Unassembled WGS sequence"/>
</dbReference>